<reference evidence="2" key="1">
    <citation type="submission" date="2016-01" db="EMBL/GenBank/DDBJ databases">
        <authorList>
            <person name="Peeters Charlotte."/>
        </authorList>
    </citation>
    <scope>NUCLEOTIDE SEQUENCE [LARGE SCALE GENOMIC DNA]</scope>
</reference>
<name>A0A157Z516_9BURK</name>
<dbReference type="Proteomes" id="UP000054624">
    <property type="component" value="Unassembled WGS sequence"/>
</dbReference>
<evidence type="ECO:0000313" key="2">
    <source>
        <dbReference type="Proteomes" id="UP000054624"/>
    </source>
</evidence>
<dbReference type="EMBL" id="FCOI02000001">
    <property type="protein sequence ID" value="SAK40640.1"/>
    <property type="molecule type" value="Genomic_DNA"/>
</dbReference>
<gene>
    <name evidence="1" type="ORF">AWB76_00193</name>
</gene>
<dbReference type="AlphaFoldDB" id="A0A157Z516"/>
<proteinExistence type="predicted"/>
<evidence type="ECO:0000313" key="1">
    <source>
        <dbReference type="EMBL" id="SAK40640.1"/>
    </source>
</evidence>
<organism evidence="1 2">
    <name type="scientific">Caballeronia temeraria</name>
    <dbReference type="NCBI Taxonomy" id="1777137"/>
    <lineage>
        <taxon>Bacteria</taxon>
        <taxon>Pseudomonadati</taxon>
        <taxon>Pseudomonadota</taxon>
        <taxon>Betaproteobacteria</taxon>
        <taxon>Burkholderiales</taxon>
        <taxon>Burkholderiaceae</taxon>
        <taxon>Caballeronia</taxon>
    </lineage>
</organism>
<sequence>MCICYTGEHCDCYGDARTYRHERARQAVASRIEHDLLDLLDDPAACVVSPLAVRLADLIRARLDELADERGDGQQRRVIDVLVTGQGGAYFWLDGDGMQYHARLDEAAEAAPIRLVA</sequence>
<dbReference type="STRING" id="1777137.AWB76_00193"/>
<keyword evidence="2" id="KW-1185">Reference proteome</keyword>
<dbReference type="RefSeq" id="WP_061158250.1">
    <property type="nucleotide sequence ID" value="NZ_FCOI02000001.1"/>
</dbReference>
<accession>A0A157Z516</accession>
<dbReference type="OrthoDB" id="9861800at2"/>
<protein>
    <submittedName>
        <fullName evidence="1">Uncharacterized protein</fullName>
    </submittedName>
</protein>